<dbReference type="Proteomes" id="UP001595764">
    <property type="component" value="Unassembled WGS sequence"/>
</dbReference>
<comment type="caution">
    <text evidence="2">The sequence shown here is derived from an EMBL/GenBank/DDBJ whole genome shotgun (WGS) entry which is preliminary data.</text>
</comment>
<reference evidence="3" key="1">
    <citation type="journal article" date="2019" name="Int. J. Syst. Evol. Microbiol.">
        <title>The Global Catalogue of Microorganisms (GCM) 10K type strain sequencing project: providing services to taxonomists for standard genome sequencing and annotation.</title>
        <authorList>
            <consortium name="The Broad Institute Genomics Platform"/>
            <consortium name="The Broad Institute Genome Sequencing Center for Infectious Disease"/>
            <person name="Wu L."/>
            <person name="Ma J."/>
        </authorList>
    </citation>
    <scope>NUCLEOTIDE SEQUENCE [LARGE SCALE GENOMIC DNA]</scope>
    <source>
        <strain evidence="3">CGMCC 4.7682</strain>
    </source>
</reference>
<name>A0ABV7QS72_9PSEU</name>
<protein>
    <recommendedName>
        <fullName evidence="4">DUF1616 domain-containing protein</fullName>
    </recommendedName>
</protein>
<evidence type="ECO:0000313" key="3">
    <source>
        <dbReference type="Proteomes" id="UP001595764"/>
    </source>
</evidence>
<sequence length="158" mass="16865">MDDSAGEDRGNGRGWLKFAGAVSAVVVLGVVTVLVWPAARVLFRQSFTEQPETYTELYFVGTPTFRDGTVTAEVALVRHGPAHADYTVVAALETSSADRLAGVSRRVTLEPGQFTTLDFRLPVPPGHVVDAIAVNVAGGMENLRFRLPGNASATRGRP</sequence>
<evidence type="ECO:0008006" key="4">
    <source>
        <dbReference type="Google" id="ProtNLM"/>
    </source>
</evidence>
<accession>A0ABV7QS72</accession>
<feature type="transmembrane region" description="Helical" evidence="1">
    <location>
        <begin position="15"/>
        <end position="36"/>
    </location>
</feature>
<keyword evidence="1" id="KW-0812">Transmembrane</keyword>
<evidence type="ECO:0000256" key="1">
    <source>
        <dbReference type="SAM" id="Phobius"/>
    </source>
</evidence>
<proteinExistence type="predicted"/>
<evidence type="ECO:0000313" key="2">
    <source>
        <dbReference type="EMBL" id="MFC3515143.1"/>
    </source>
</evidence>
<gene>
    <name evidence="2" type="ORF">ACFORO_33575</name>
</gene>
<keyword evidence="1" id="KW-0472">Membrane</keyword>
<dbReference type="RefSeq" id="WP_354741502.1">
    <property type="nucleotide sequence ID" value="NZ_JBHMAY010000092.1"/>
</dbReference>
<keyword evidence="3" id="KW-1185">Reference proteome</keyword>
<keyword evidence="1" id="KW-1133">Transmembrane helix</keyword>
<dbReference type="EMBL" id="JBHRWI010000048">
    <property type="protein sequence ID" value="MFC3515143.1"/>
    <property type="molecule type" value="Genomic_DNA"/>
</dbReference>
<organism evidence="2 3">
    <name type="scientific">Amycolatopsis halotolerans</name>
    <dbReference type="NCBI Taxonomy" id="330083"/>
    <lineage>
        <taxon>Bacteria</taxon>
        <taxon>Bacillati</taxon>
        <taxon>Actinomycetota</taxon>
        <taxon>Actinomycetes</taxon>
        <taxon>Pseudonocardiales</taxon>
        <taxon>Pseudonocardiaceae</taxon>
        <taxon>Amycolatopsis</taxon>
    </lineage>
</organism>